<sequence>MFNLWKKKQIDKPVLGTASIAKQRLLGELRTNRIPYNVQMMKDELSKLLSQWANIKDNKIEIVKTAESKSLLKIICRCS</sequence>
<organism evidence="1 2">
    <name type="scientific">Photobacterium angustum</name>
    <dbReference type="NCBI Taxonomy" id="661"/>
    <lineage>
        <taxon>Bacteria</taxon>
        <taxon>Pseudomonadati</taxon>
        <taxon>Pseudomonadota</taxon>
        <taxon>Gammaproteobacteria</taxon>
        <taxon>Vibrionales</taxon>
        <taxon>Vibrionaceae</taxon>
        <taxon>Photobacterium</taxon>
    </lineage>
</organism>
<reference evidence="1 2" key="1">
    <citation type="submission" date="2016-12" db="EMBL/GenBank/DDBJ databases">
        <title>Diversity of luminous bacteria.</title>
        <authorList>
            <person name="Yoshizawa S."/>
            <person name="Kogure K."/>
        </authorList>
    </citation>
    <scope>NUCLEOTIDE SEQUENCE [LARGE SCALE GENOMIC DNA]</scope>
    <source>
        <strain evidence="1 2">LC1-200</strain>
    </source>
</reference>
<dbReference type="RefSeq" id="WP_105061779.1">
    <property type="nucleotide sequence ID" value="NZ_MSCJ01000003.1"/>
</dbReference>
<dbReference type="Gene3D" id="3.30.1070.10">
    <property type="entry name" value="Cell division topological specificity factor MinE"/>
    <property type="match status" value="1"/>
</dbReference>
<dbReference type="OrthoDB" id="5825069at2"/>
<proteinExistence type="predicted"/>
<evidence type="ECO:0000313" key="2">
    <source>
        <dbReference type="Proteomes" id="UP000238730"/>
    </source>
</evidence>
<dbReference type="InterPro" id="IPR036707">
    <property type="entry name" value="MinE_sf"/>
</dbReference>
<evidence type="ECO:0008006" key="3">
    <source>
        <dbReference type="Google" id="ProtNLM"/>
    </source>
</evidence>
<evidence type="ECO:0000313" key="1">
    <source>
        <dbReference type="EMBL" id="PQJ61937.1"/>
    </source>
</evidence>
<gene>
    <name evidence="1" type="ORF">BTO08_16875</name>
</gene>
<dbReference type="EMBL" id="MSCJ01000003">
    <property type="protein sequence ID" value="PQJ61937.1"/>
    <property type="molecule type" value="Genomic_DNA"/>
</dbReference>
<dbReference type="GO" id="GO:0032955">
    <property type="term" value="P:regulation of division septum assembly"/>
    <property type="evidence" value="ECO:0007669"/>
    <property type="project" value="InterPro"/>
</dbReference>
<dbReference type="Proteomes" id="UP000238730">
    <property type="component" value="Unassembled WGS sequence"/>
</dbReference>
<accession>A0A2S7VIG1</accession>
<name>A0A2S7VIG1_PHOAN</name>
<comment type="caution">
    <text evidence="1">The sequence shown here is derived from an EMBL/GenBank/DDBJ whole genome shotgun (WGS) entry which is preliminary data.</text>
</comment>
<dbReference type="AlphaFoldDB" id="A0A2S7VIG1"/>
<dbReference type="GO" id="GO:0051301">
    <property type="term" value="P:cell division"/>
    <property type="evidence" value="ECO:0007669"/>
    <property type="project" value="InterPro"/>
</dbReference>
<protein>
    <recommendedName>
        <fullName evidence="3">Cell division topological specificity factor</fullName>
    </recommendedName>
</protein>